<dbReference type="CDD" id="cd06989">
    <property type="entry name" value="cupin_DRT102"/>
    <property type="match status" value="1"/>
</dbReference>
<organism evidence="2 3">
    <name type="scientific">Methylobacterium radiotolerans</name>
    <dbReference type="NCBI Taxonomy" id="31998"/>
    <lineage>
        <taxon>Bacteria</taxon>
        <taxon>Pseudomonadati</taxon>
        <taxon>Pseudomonadota</taxon>
        <taxon>Alphaproteobacteria</taxon>
        <taxon>Hyphomicrobiales</taxon>
        <taxon>Methylobacteriaceae</taxon>
        <taxon>Methylobacterium</taxon>
    </lineage>
</organism>
<evidence type="ECO:0000313" key="2">
    <source>
        <dbReference type="EMBL" id="MEE7458507.1"/>
    </source>
</evidence>
<reference evidence="2 3" key="1">
    <citation type="journal article" date="2012" name="Genet. Mol. Biol.">
        <title>Analysis of 16S rRNA and mxaF genes revealing insights into Methylobacterium niche-specific plant association.</title>
        <authorList>
            <person name="Dourado M.N."/>
            <person name="Andreote F.D."/>
            <person name="Dini-Andreote F."/>
            <person name="Conti R."/>
            <person name="Araujo J.M."/>
            <person name="Araujo W.L."/>
        </authorList>
    </citation>
    <scope>NUCLEOTIDE SEQUENCE [LARGE SCALE GENOMIC DNA]</scope>
    <source>
        <strain evidence="2 3">SR1.6/4</strain>
    </source>
</reference>
<keyword evidence="1" id="KW-0732">Signal</keyword>
<comment type="caution">
    <text evidence="2">The sequence shown here is derived from an EMBL/GenBank/DDBJ whole genome shotgun (WGS) entry which is preliminary data.</text>
</comment>
<proteinExistence type="predicted"/>
<feature type="signal peptide" evidence="1">
    <location>
        <begin position="1"/>
        <end position="21"/>
    </location>
</feature>
<evidence type="ECO:0000313" key="3">
    <source>
        <dbReference type="Proteomes" id="UP001349262"/>
    </source>
</evidence>
<dbReference type="Proteomes" id="UP001349262">
    <property type="component" value="Unassembled WGS sequence"/>
</dbReference>
<sequence>MKLASRLGAAALTLTVALALAAPGTAARAAGAAHGDGPGTVTLPDGAAVKWEKGPPDLPKGTQISALAGDPAKPGPFVLRIRFFADTVIAPHTHSKAETLTILSGSIFHQHGTKIDKSKGAELRAGGFVFLPEKMPHALWTTGEPVILQVNGSGPFGVDYLDPADDPSKARD</sequence>
<gene>
    <name evidence="2" type="ORF">MRSR164_17540</name>
</gene>
<name>A0ABU7TDY2_9HYPH</name>
<protein>
    <submittedName>
        <fullName evidence="2">Cupin</fullName>
    </submittedName>
</protein>
<dbReference type="SUPFAM" id="SSF51182">
    <property type="entry name" value="RmlC-like cupins"/>
    <property type="match status" value="1"/>
</dbReference>
<dbReference type="EMBL" id="MLBY01000005">
    <property type="protein sequence ID" value="MEE7458507.1"/>
    <property type="molecule type" value="Genomic_DNA"/>
</dbReference>
<feature type="chain" id="PRO_5047417002" evidence="1">
    <location>
        <begin position="22"/>
        <end position="172"/>
    </location>
</feature>
<dbReference type="InterPro" id="IPR011051">
    <property type="entry name" value="RmlC_Cupin_sf"/>
</dbReference>
<dbReference type="Gene3D" id="2.60.120.10">
    <property type="entry name" value="Jelly Rolls"/>
    <property type="match status" value="1"/>
</dbReference>
<evidence type="ECO:0000256" key="1">
    <source>
        <dbReference type="SAM" id="SignalP"/>
    </source>
</evidence>
<accession>A0ABU7TDY2</accession>
<dbReference type="InterPro" id="IPR014710">
    <property type="entry name" value="RmlC-like_jellyroll"/>
</dbReference>
<keyword evidence="3" id="KW-1185">Reference proteome</keyword>